<evidence type="ECO:0008006" key="4">
    <source>
        <dbReference type="Google" id="ProtNLM"/>
    </source>
</evidence>
<keyword evidence="1" id="KW-0732">Signal</keyword>
<dbReference type="EMBL" id="JAHIBW010000031">
    <property type="protein sequence ID" value="KAG7295125.1"/>
    <property type="molecule type" value="Genomic_DNA"/>
</dbReference>
<name>A0ABQ7PRU5_PLUXY</name>
<keyword evidence="3" id="KW-1185">Reference proteome</keyword>
<evidence type="ECO:0000256" key="1">
    <source>
        <dbReference type="SAM" id="SignalP"/>
    </source>
</evidence>
<proteinExistence type="predicted"/>
<gene>
    <name evidence="2" type="ORF">JYU34_022080</name>
</gene>
<feature type="chain" id="PRO_5045086200" description="Secreted protein" evidence="1">
    <location>
        <begin position="28"/>
        <end position="96"/>
    </location>
</feature>
<reference evidence="2 3" key="1">
    <citation type="submission" date="2021-06" db="EMBL/GenBank/DDBJ databases">
        <title>A haploid diamondback moth (Plutella xylostella L.) genome assembly resolves 31 chromosomes and identifies a diamide resistance mutation.</title>
        <authorList>
            <person name="Ward C.M."/>
            <person name="Perry K.D."/>
            <person name="Baker G."/>
            <person name="Powis K."/>
            <person name="Heckel D.G."/>
            <person name="Baxter S.W."/>
        </authorList>
    </citation>
    <scope>NUCLEOTIDE SEQUENCE [LARGE SCALE GENOMIC DNA]</scope>
    <source>
        <strain evidence="2 3">LV</strain>
        <tissue evidence="2">Single pupa</tissue>
    </source>
</reference>
<dbReference type="PANTHER" id="PTHR39945">
    <property type="entry name" value="FI14129P"/>
    <property type="match status" value="1"/>
</dbReference>
<organism evidence="2 3">
    <name type="scientific">Plutella xylostella</name>
    <name type="common">Diamondback moth</name>
    <name type="synonym">Plutella maculipennis</name>
    <dbReference type="NCBI Taxonomy" id="51655"/>
    <lineage>
        <taxon>Eukaryota</taxon>
        <taxon>Metazoa</taxon>
        <taxon>Ecdysozoa</taxon>
        <taxon>Arthropoda</taxon>
        <taxon>Hexapoda</taxon>
        <taxon>Insecta</taxon>
        <taxon>Pterygota</taxon>
        <taxon>Neoptera</taxon>
        <taxon>Endopterygota</taxon>
        <taxon>Lepidoptera</taxon>
        <taxon>Glossata</taxon>
        <taxon>Ditrysia</taxon>
        <taxon>Yponomeutoidea</taxon>
        <taxon>Plutellidae</taxon>
        <taxon>Plutella</taxon>
    </lineage>
</organism>
<evidence type="ECO:0000313" key="3">
    <source>
        <dbReference type="Proteomes" id="UP000823941"/>
    </source>
</evidence>
<dbReference type="Proteomes" id="UP000823941">
    <property type="component" value="Chromosome 31"/>
</dbReference>
<sequence length="96" mass="10714">MLLSSVFGLHRLLPCLLLSLCLSPAAARPPRLAPDSGVFTQSAECHTDDELLDLCQRCAKLTKSTIALPSCCSTDLQARKWCSDYVYFGRRQNDFY</sequence>
<feature type="signal peptide" evidence="1">
    <location>
        <begin position="1"/>
        <end position="27"/>
    </location>
</feature>
<protein>
    <recommendedName>
        <fullName evidence="4">Secreted protein</fullName>
    </recommendedName>
</protein>
<comment type="caution">
    <text evidence="2">The sequence shown here is derived from an EMBL/GenBank/DDBJ whole genome shotgun (WGS) entry which is preliminary data.</text>
</comment>
<accession>A0ABQ7PRU5</accession>
<dbReference type="PANTHER" id="PTHR39945:SF1">
    <property type="entry name" value="FI14129P"/>
    <property type="match status" value="1"/>
</dbReference>
<evidence type="ECO:0000313" key="2">
    <source>
        <dbReference type="EMBL" id="KAG7295125.1"/>
    </source>
</evidence>